<sequence length="268" mass="29409">MQSSIIQGKAGEQLPKVWESLETRFSRGQLALIAAGPGVGKSAFVLTYALKSHVSCLYFSADSDAFVQLSRSLAIMGGLNMQEAEELAKSDNLERIYSIVGNSPVRFSYNPSPTPASIELEVNAYKELYGCYPELIVVDNALDVALEGYEDQAQSLDTLMAWLHDLARSTQSCVIVLHHVTGPYNDANQPIPLSGVKGQVGRVPELIMTLHKGMGEYGEPDELRVSTVKNRGQKADPSGNQFDSLSFDGFRMAITDKQEVARYDPWQT</sequence>
<evidence type="ECO:0000313" key="3">
    <source>
        <dbReference type="Proteomes" id="UP000234560"/>
    </source>
</evidence>
<dbReference type="GO" id="GO:0006260">
    <property type="term" value="P:DNA replication"/>
    <property type="evidence" value="ECO:0007669"/>
    <property type="project" value="InterPro"/>
</dbReference>
<feature type="domain" description="SF4 helicase" evidence="1">
    <location>
        <begin position="25"/>
        <end position="180"/>
    </location>
</feature>
<reference evidence="2" key="2">
    <citation type="submission" date="2023-10" db="EMBL/GenBank/DDBJ databases">
        <authorList>
            <person name="Choi B."/>
        </authorList>
    </citation>
    <scope>NUCLEOTIDE SEQUENCE</scope>
    <source>
        <strain evidence="2">UMB0763</strain>
    </source>
</reference>
<reference evidence="2" key="1">
    <citation type="submission" date="2017-12" db="EMBL/GenBank/DDBJ databases">
        <authorList>
            <person name="Thomas-White K."/>
            <person name="Wolfe A.J."/>
        </authorList>
    </citation>
    <scope>NUCLEOTIDE SEQUENCE</scope>
    <source>
        <strain evidence="2">UMB0763</strain>
    </source>
</reference>
<dbReference type="EMBL" id="CP136958">
    <property type="protein sequence ID" value="WOT03488.1"/>
    <property type="molecule type" value="Genomic_DNA"/>
</dbReference>
<keyword evidence="2" id="KW-0067">ATP-binding</keyword>
<dbReference type="InterPro" id="IPR027417">
    <property type="entry name" value="P-loop_NTPase"/>
</dbReference>
<name>A0AAF0YYC9_9CORY</name>
<evidence type="ECO:0000259" key="1">
    <source>
        <dbReference type="Pfam" id="PF03796"/>
    </source>
</evidence>
<accession>A0AAF0YYC9</accession>
<keyword evidence="2" id="KW-0347">Helicase</keyword>
<dbReference type="Gene3D" id="3.40.50.300">
    <property type="entry name" value="P-loop containing nucleotide triphosphate hydrolases"/>
    <property type="match status" value="1"/>
</dbReference>
<gene>
    <name evidence="2" type="ORF">CYJ47_06490</name>
</gene>
<dbReference type="AlphaFoldDB" id="A0AAF0YYC9"/>
<organism evidence="2 3">
    <name type="scientific">Corynebacterium pyruviciproducens</name>
    <dbReference type="NCBI Taxonomy" id="598660"/>
    <lineage>
        <taxon>Bacteria</taxon>
        <taxon>Bacillati</taxon>
        <taxon>Actinomycetota</taxon>
        <taxon>Actinomycetes</taxon>
        <taxon>Mycobacteriales</taxon>
        <taxon>Corynebacteriaceae</taxon>
        <taxon>Corynebacterium</taxon>
    </lineage>
</organism>
<dbReference type="GO" id="GO:0005524">
    <property type="term" value="F:ATP binding"/>
    <property type="evidence" value="ECO:0007669"/>
    <property type="project" value="InterPro"/>
</dbReference>
<dbReference type="KEGG" id="cpyr:CYJ47_06490"/>
<keyword evidence="2" id="KW-0547">Nucleotide-binding</keyword>
<protein>
    <submittedName>
        <fullName evidence="2">DnaB helicase C-terminal domain-containing protein</fullName>
    </submittedName>
</protein>
<dbReference type="Proteomes" id="UP000234560">
    <property type="component" value="Chromosome"/>
</dbReference>
<dbReference type="InterPro" id="IPR007694">
    <property type="entry name" value="DNA_helicase_DnaB-like_C"/>
</dbReference>
<dbReference type="SUPFAM" id="SSF52540">
    <property type="entry name" value="P-loop containing nucleoside triphosphate hydrolases"/>
    <property type="match status" value="1"/>
</dbReference>
<dbReference type="Pfam" id="PF03796">
    <property type="entry name" value="DnaB_C"/>
    <property type="match status" value="1"/>
</dbReference>
<proteinExistence type="predicted"/>
<evidence type="ECO:0000313" key="2">
    <source>
        <dbReference type="EMBL" id="WOT03488.1"/>
    </source>
</evidence>
<dbReference type="RefSeq" id="WP_257877900.1">
    <property type="nucleotide sequence ID" value="NZ_CP136958.1"/>
</dbReference>
<keyword evidence="2" id="KW-0378">Hydrolase</keyword>
<dbReference type="GO" id="GO:0003678">
    <property type="term" value="F:DNA helicase activity"/>
    <property type="evidence" value="ECO:0007669"/>
    <property type="project" value="InterPro"/>
</dbReference>